<dbReference type="Pfam" id="PF13578">
    <property type="entry name" value="Methyltransf_24"/>
    <property type="match status" value="1"/>
</dbReference>
<dbReference type="InterPro" id="IPR029063">
    <property type="entry name" value="SAM-dependent_MTases_sf"/>
</dbReference>
<dbReference type="AlphaFoldDB" id="A0A3L7DY51"/>
<dbReference type="GO" id="GO:0032259">
    <property type="term" value="P:methylation"/>
    <property type="evidence" value="ECO:0007669"/>
    <property type="project" value="UniProtKB-KW"/>
</dbReference>
<dbReference type="OrthoDB" id="823440at2"/>
<keyword evidence="2" id="KW-0489">Methyltransferase</keyword>
<protein>
    <submittedName>
        <fullName evidence="2">Class I SAM-dependent methyltransferase</fullName>
    </submittedName>
</protein>
<dbReference type="EMBL" id="QRAN01000020">
    <property type="protein sequence ID" value="RLQ20772.1"/>
    <property type="molecule type" value="Genomic_DNA"/>
</dbReference>
<accession>A0A3L7DY51</accession>
<evidence type="ECO:0000256" key="1">
    <source>
        <dbReference type="SAM" id="Phobius"/>
    </source>
</evidence>
<evidence type="ECO:0000313" key="3">
    <source>
        <dbReference type="Proteomes" id="UP000265509"/>
    </source>
</evidence>
<dbReference type="GO" id="GO:0008168">
    <property type="term" value="F:methyltransferase activity"/>
    <property type="evidence" value="ECO:0007669"/>
    <property type="project" value="UniProtKB-KW"/>
</dbReference>
<keyword evidence="2" id="KW-0808">Transferase</keyword>
<sequence length="295" mass="32770">MTVPIKLKSFCGGLVLGTIAGLVTVLSAWFGIANYDHAFAAFVVVGMLAALILESKQSVIDTMSNRTRTLRALLERVRRDLGDVHGMVRLGHYSQRLPMPFGGGWALTGDSAALLAHETILRNPRLIVELGSGVSTLILGQILAKNGEGKLISLDHDVEWAARTQKNIDALGLSHVVEVVHAPLAPMKMEEGTFLWYSTESDLINQLKNIDILLIDGPPRTANQDRPDQGHAARYPAFSFFWEKMSPDAIIFVDDANRRGEREMIKHWLGHDSEWQVRWYDTVDGMATLSRDDRS</sequence>
<comment type="caution">
    <text evidence="2">The sequence shown here is derived from an EMBL/GenBank/DDBJ whole genome shotgun (WGS) entry which is preliminary data.</text>
</comment>
<name>A0A3L7DY51_9GAMM</name>
<reference evidence="2 3" key="1">
    <citation type="submission" date="2018-07" db="EMBL/GenBank/DDBJ databases">
        <title>Halioglobus sp. genome submission.</title>
        <authorList>
            <person name="Ye M.-Q."/>
            <person name="Du Z.-J."/>
        </authorList>
    </citation>
    <scope>NUCLEOTIDE SEQUENCE [LARGE SCALE GENOMIC DNA]</scope>
    <source>
        <strain evidence="2 3">U0301</strain>
    </source>
</reference>
<feature type="transmembrane region" description="Helical" evidence="1">
    <location>
        <begin position="12"/>
        <end position="32"/>
    </location>
</feature>
<dbReference type="Proteomes" id="UP000265509">
    <property type="component" value="Unassembled WGS sequence"/>
</dbReference>
<keyword evidence="1" id="KW-0472">Membrane</keyword>
<dbReference type="Gene3D" id="3.40.50.150">
    <property type="entry name" value="Vaccinia Virus protein VP39"/>
    <property type="match status" value="1"/>
</dbReference>
<evidence type="ECO:0000313" key="2">
    <source>
        <dbReference type="EMBL" id="RLQ20772.1"/>
    </source>
</evidence>
<organism evidence="2 3">
    <name type="scientific">Seongchinamella sediminis</name>
    <dbReference type="NCBI Taxonomy" id="2283635"/>
    <lineage>
        <taxon>Bacteria</taxon>
        <taxon>Pseudomonadati</taxon>
        <taxon>Pseudomonadota</taxon>
        <taxon>Gammaproteobacteria</taxon>
        <taxon>Cellvibrionales</taxon>
        <taxon>Halieaceae</taxon>
        <taxon>Seongchinamella</taxon>
    </lineage>
</organism>
<proteinExistence type="predicted"/>
<feature type="transmembrane region" description="Helical" evidence="1">
    <location>
        <begin position="38"/>
        <end position="55"/>
    </location>
</feature>
<gene>
    <name evidence="2" type="ORF">DWB85_16115</name>
</gene>
<keyword evidence="1" id="KW-0812">Transmembrane</keyword>
<dbReference type="SUPFAM" id="SSF53335">
    <property type="entry name" value="S-adenosyl-L-methionine-dependent methyltransferases"/>
    <property type="match status" value="1"/>
</dbReference>
<keyword evidence="1" id="KW-1133">Transmembrane helix</keyword>
<keyword evidence="3" id="KW-1185">Reference proteome</keyword>